<feature type="transmembrane region" description="Helical" evidence="8">
    <location>
        <begin position="302"/>
        <end position="322"/>
    </location>
</feature>
<dbReference type="EMBL" id="AGWQ01000003">
    <property type="protein sequence ID" value="EJZ87731.1"/>
    <property type="molecule type" value="Genomic_DNA"/>
</dbReference>
<feature type="transmembrane region" description="Helical" evidence="8">
    <location>
        <begin position="70"/>
        <end position="88"/>
    </location>
</feature>
<dbReference type="AlphaFoldDB" id="K0YVQ4"/>
<keyword evidence="5 8" id="KW-0812">Transmembrane</keyword>
<dbReference type="GO" id="GO:0005886">
    <property type="term" value="C:plasma membrane"/>
    <property type="evidence" value="ECO:0007669"/>
    <property type="project" value="UniProtKB-SubCell"/>
</dbReference>
<dbReference type="HOGENOM" id="CLU_028880_0_0_11"/>
<protein>
    <recommendedName>
        <fullName evidence="11">ABC transporter permease</fullName>
    </recommendedName>
</protein>
<gene>
    <name evidence="9" type="ORF">HMPREF9241_00359</name>
</gene>
<dbReference type="STRING" id="883077.HMPREF9241_00359"/>
<evidence type="ECO:0000256" key="4">
    <source>
        <dbReference type="ARBA" id="ARBA00022519"/>
    </source>
</evidence>
<keyword evidence="2" id="KW-0813">Transport</keyword>
<evidence type="ECO:0000256" key="8">
    <source>
        <dbReference type="SAM" id="Phobius"/>
    </source>
</evidence>
<evidence type="ECO:0000313" key="9">
    <source>
        <dbReference type="EMBL" id="EJZ87731.1"/>
    </source>
</evidence>
<dbReference type="CDD" id="cd06579">
    <property type="entry name" value="TM_PBP1_transp_AraH_like"/>
    <property type="match status" value="1"/>
</dbReference>
<feature type="transmembrane region" description="Helical" evidence="8">
    <location>
        <begin position="275"/>
        <end position="296"/>
    </location>
</feature>
<keyword evidence="3" id="KW-1003">Cell membrane</keyword>
<feature type="transmembrane region" description="Helical" evidence="8">
    <location>
        <begin position="131"/>
        <end position="151"/>
    </location>
</feature>
<dbReference type="PATRIC" id="fig|883077.3.peg.347"/>
<evidence type="ECO:0000256" key="3">
    <source>
        <dbReference type="ARBA" id="ARBA00022475"/>
    </source>
</evidence>
<comment type="subcellular location">
    <subcellularLocation>
        <location evidence="1">Cell membrane</location>
        <topology evidence="1">Multi-pass membrane protein</topology>
    </subcellularLocation>
</comment>
<feature type="transmembrane region" description="Helical" evidence="8">
    <location>
        <begin position="100"/>
        <end position="124"/>
    </location>
</feature>
<comment type="caution">
    <text evidence="9">The sequence shown here is derived from an EMBL/GenBank/DDBJ whole genome shotgun (WGS) entry which is preliminary data.</text>
</comment>
<reference evidence="9 10" key="1">
    <citation type="submission" date="2012-07" db="EMBL/GenBank/DDBJ databases">
        <title>The Genome Sequence of Actinomyces turicensis ACS-279-V-COL4.</title>
        <authorList>
            <consortium name="The Broad Institute Genome Sequencing Platform"/>
            <person name="Earl A."/>
            <person name="Ward D."/>
            <person name="Feldgarden M."/>
            <person name="Gevers D."/>
            <person name="Saerens B."/>
            <person name="Vaneechoutte M."/>
            <person name="Walker B."/>
            <person name="Young S.K."/>
            <person name="Zeng Q."/>
            <person name="Gargeya S."/>
            <person name="Fitzgerald M."/>
            <person name="Haas B."/>
            <person name="Abouelleil A."/>
            <person name="Alvarado L."/>
            <person name="Arachchi H.M."/>
            <person name="Berlin A."/>
            <person name="Chapman S.B."/>
            <person name="Goldberg J."/>
            <person name="Griggs A."/>
            <person name="Gujja S."/>
            <person name="Hansen M."/>
            <person name="Howarth C."/>
            <person name="Imamovic A."/>
            <person name="Larimer J."/>
            <person name="McCowen C."/>
            <person name="Montmayeur A."/>
            <person name="Murphy C."/>
            <person name="Neiman D."/>
            <person name="Pearson M."/>
            <person name="Priest M."/>
            <person name="Roberts A."/>
            <person name="Saif S."/>
            <person name="Shea T."/>
            <person name="Sisk P."/>
            <person name="Sykes S."/>
            <person name="Wortman J."/>
            <person name="Nusbaum C."/>
            <person name="Birren B."/>
        </authorList>
    </citation>
    <scope>NUCLEOTIDE SEQUENCE [LARGE SCALE GENOMIC DNA]</scope>
    <source>
        <strain evidence="9 10">ACS-279-V-Col4</strain>
    </source>
</reference>
<evidence type="ECO:0000256" key="7">
    <source>
        <dbReference type="ARBA" id="ARBA00023136"/>
    </source>
</evidence>
<evidence type="ECO:0008006" key="11">
    <source>
        <dbReference type="Google" id="ProtNLM"/>
    </source>
</evidence>
<evidence type="ECO:0000256" key="1">
    <source>
        <dbReference type="ARBA" id="ARBA00004651"/>
    </source>
</evidence>
<dbReference type="InterPro" id="IPR001851">
    <property type="entry name" value="ABC_transp_permease"/>
</dbReference>
<feature type="transmembrane region" description="Helical" evidence="8">
    <location>
        <begin position="248"/>
        <end position="268"/>
    </location>
</feature>
<keyword evidence="10" id="KW-1185">Reference proteome</keyword>
<evidence type="ECO:0000256" key="2">
    <source>
        <dbReference type="ARBA" id="ARBA00022448"/>
    </source>
</evidence>
<dbReference type="PANTHER" id="PTHR32196">
    <property type="entry name" value="ABC TRANSPORTER PERMEASE PROTEIN YPHD-RELATED-RELATED"/>
    <property type="match status" value="1"/>
</dbReference>
<sequence>MLTSQVLHRMPRFGYSAGLLGVAGVLAIAFSLAAPATFFSSLNLASIAYAVPEIALMALAISVAMTTAGIDLSTVTVANLSALLVLFLSDALVDAEFPSIVATLIAVGAALVVGVVAGAINGLLVAKVRIAPILATLATQQIFLGLAIALTKGKPLYGGTPELDVLGIGTLAGIPFLFWAFLVVVVVVALLMGRTSFGVRAVMLGENPVATDYSGISRVGVTVQTYVLCGVLSSLAGVFMAARTASASAGYGGSYLMLAITIAVLGGVNPFGGRVAIPGAAIAAVILQMISSGLNALGYSAYIYQIVQGLILVSVFVVQWEVKHRAERVSRDKGRHGVPRNRVAAFA</sequence>
<keyword evidence="6 8" id="KW-1133">Transmembrane helix</keyword>
<keyword evidence="7 8" id="KW-0472">Membrane</keyword>
<accession>K0YVQ4</accession>
<feature type="transmembrane region" description="Helical" evidence="8">
    <location>
        <begin position="43"/>
        <end position="63"/>
    </location>
</feature>
<feature type="transmembrane region" description="Helical" evidence="8">
    <location>
        <begin position="171"/>
        <end position="193"/>
    </location>
</feature>
<keyword evidence="4" id="KW-0997">Cell inner membrane</keyword>
<feature type="transmembrane region" description="Helical" evidence="8">
    <location>
        <begin position="223"/>
        <end position="242"/>
    </location>
</feature>
<name>K0YVQ4_9ACTO</name>
<dbReference type="PANTHER" id="PTHR32196:SF21">
    <property type="entry name" value="ABC TRANSPORTER PERMEASE PROTEIN YPHD-RELATED"/>
    <property type="match status" value="1"/>
</dbReference>
<dbReference type="RefSeq" id="WP_006680565.1">
    <property type="nucleotide sequence ID" value="NZ_JH815208.1"/>
</dbReference>
<proteinExistence type="predicted"/>
<evidence type="ECO:0000256" key="5">
    <source>
        <dbReference type="ARBA" id="ARBA00022692"/>
    </source>
</evidence>
<dbReference type="GO" id="GO:0022857">
    <property type="term" value="F:transmembrane transporter activity"/>
    <property type="evidence" value="ECO:0007669"/>
    <property type="project" value="InterPro"/>
</dbReference>
<dbReference type="Proteomes" id="UP000003994">
    <property type="component" value="Unassembled WGS sequence"/>
</dbReference>
<evidence type="ECO:0000313" key="10">
    <source>
        <dbReference type="Proteomes" id="UP000003994"/>
    </source>
</evidence>
<dbReference type="eggNOG" id="COG1172">
    <property type="taxonomic scope" value="Bacteria"/>
</dbReference>
<dbReference type="Pfam" id="PF02653">
    <property type="entry name" value="BPD_transp_2"/>
    <property type="match status" value="1"/>
</dbReference>
<organism evidence="9 10">
    <name type="scientific">Schaalia turicensis ACS-279-V-Col4</name>
    <dbReference type="NCBI Taxonomy" id="883077"/>
    <lineage>
        <taxon>Bacteria</taxon>
        <taxon>Bacillati</taxon>
        <taxon>Actinomycetota</taxon>
        <taxon>Actinomycetes</taxon>
        <taxon>Actinomycetales</taxon>
        <taxon>Actinomycetaceae</taxon>
        <taxon>Schaalia</taxon>
    </lineage>
</organism>
<evidence type="ECO:0000256" key="6">
    <source>
        <dbReference type="ARBA" id="ARBA00022989"/>
    </source>
</evidence>